<dbReference type="KEGG" id="dpt:Deipr_2536"/>
<reference evidence="3 4" key="2">
    <citation type="journal article" date="2012" name="Stand. Genomic Sci.">
        <title>Complete genome sequence of the orange-red pigmented, radioresistant Deinococcus proteolyticus type strain (MRP(T)).</title>
        <authorList>
            <person name="Copeland A."/>
            <person name="Zeytun A."/>
            <person name="Yassawong M."/>
            <person name="Nolan M."/>
            <person name="Lucas S."/>
            <person name="Hammon N."/>
            <person name="Deshpande S."/>
            <person name="Cheng J.F."/>
            <person name="Han C."/>
            <person name="Tapia R."/>
            <person name="Goodwin L.A."/>
            <person name="Pitluck S."/>
            <person name="Mavromatis K."/>
            <person name="Liolios K."/>
            <person name="Pagani I."/>
            <person name="Ivanova N."/>
            <person name="Mikhailova N."/>
            <person name="Pati A."/>
            <person name="Chen A."/>
            <person name="Palaniappan K."/>
            <person name="Land M."/>
            <person name="Hauser L."/>
            <person name="Jeffries C.D."/>
            <person name="Brambilla E.M."/>
            <person name="Rohde M."/>
            <person name="Sikorski J."/>
            <person name="Pukall R."/>
            <person name="Goker M."/>
            <person name="Detter J.C."/>
            <person name="Woyke T."/>
            <person name="Bristow J."/>
            <person name="Eisen J.A."/>
            <person name="Markowitz V."/>
            <person name="Hugenholtz P."/>
            <person name="Kyrpides N.C."/>
            <person name="Klenk H.P."/>
            <person name="Lapidus A."/>
        </authorList>
    </citation>
    <scope>NUCLEOTIDE SEQUENCE [LARGE SCALE GENOMIC DNA]</scope>
    <source>
        <strain evidence="4">ATCC 35074 / DSM 20540 / JCM 6276 / NBRC 101906 / NCIMB 13154 / VKM Ac-1939 / CCM 2703 / MRP</strain>
        <plasmid evidence="4">Plasmid pDEIPR03</plasmid>
    </source>
</reference>
<dbReference type="PANTHER" id="PTHR21240:SF28">
    <property type="entry name" value="ISO-OROTATE DECARBOXYLASE (EUROFUNG)"/>
    <property type="match status" value="1"/>
</dbReference>
<dbReference type="InterPro" id="IPR032465">
    <property type="entry name" value="ACMSD"/>
</dbReference>
<evidence type="ECO:0000313" key="4">
    <source>
        <dbReference type="Proteomes" id="UP000007718"/>
    </source>
</evidence>
<dbReference type="Pfam" id="PF04909">
    <property type="entry name" value="Amidohydro_2"/>
    <property type="match status" value="1"/>
</dbReference>
<keyword evidence="4" id="KW-1185">Reference proteome</keyword>
<protein>
    <submittedName>
        <fullName evidence="3">Amidohydrolase 2</fullName>
    </submittedName>
</protein>
<dbReference type="InterPro" id="IPR006680">
    <property type="entry name" value="Amidohydro-rel"/>
</dbReference>
<evidence type="ECO:0000313" key="3">
    <source>
        <dbReference type="EMBL" id="ADY27653.1"/>
    </source>
</evidence>
<dbReference type="eggNOG" id="COG2159">
    <property type="taxonomic scope" value="Bacteria"/>
</dbReference>
<dbReference type="Gene3D" id="3.20.20.140">
    <property type="entry name" value="Metal-dependent hydrolases"/>
    <property type="match status" value="1"/>
</dbReference>
<gene>
    <name evidence="3" type="ordered locus">Deipr_2536</name>
</gene>
<dbReference type="AlphaFoldDB" id="F0RQU4"/>
<organism evidence="3 4">
    <name type="scientific">Deinococcus proteolyticus (strain ATCC 35074 / DSM 20540 / JCM 6276 / NBRC 101906 / NCIMB 13154 / VKM Ac-1939 / CCM 2703 / MRP)</name>
    <dbReference type="NCBI Taxonomy" id="693977"/>
    <lineage>
        <taxon>Bacteria</taxon>
        <taxon>Thermotogati</taxon>
        <taxon>Deinococcota</taxon>
        <taxon>Deinococci</taxon>
        <taxon>Deinococcales</taxon>
        <taxon>Deinococcaceae</taxon>
        <taxon>Deinococcus</taxon>
    </lineage>
</organism>
<dbReference type="CDD" id="cd01292">
    <property type="entry name" value="metallo-dependent_hydrolases"/>
    <property type="match status" value="1"/>
</dbReference>
<keyword evidence="3" id="KW-0614">Plasmid</keyword>
<proteinExistence type="predicted"/>
<name>F0RQU4_DEIPM</name>
<keyword evidence="3" id="KW-0378">Hydrolase</keyword>
<accession>F0RQU4</accession>
<evidence type="ECO:0000256" key="1">
    <source>
        <dbReference type="ARBA" id="ARBA00023239"/>
    </source>
</evidence>
<dbReference type="Proteomes" id="UP000007718">
    <property type="component" value="Plasmid pDEIPR03"/>
</dbReference>
<sequence>MSESKYTDTHAHLWPDAYLEGLEKLGAQGVDVAKGLGASDRPEDMQRRLKMMDDAGVQKQILSVTPQTPQYGNAEEALTLARMLNDTYAQVIKDYPGRFAAYGTVPLPHVEEAIAEARRCITELGFQGIAINTLTRGTDSVADDKLLPFYEALNDLGTVLYIHPTGCGANSPMVNDSGLEWVVGAPIEDTVATLQLLKADIPHQFPRITFHIAHLGGFLGTCMQRIEDNYTDWDAFPRSPWESLRAFWFDTANFHAPALRAMIETFGPVNIVLGSDFPYFQGDKYTRAVTYIKDTKLAADVTDDILWRNAERLYQGGK</sequence>
<keyword evidence="1" id="KW-0456">Lyase</keyword>
<evidence type="ECO:0000259" key="2">
    <source>
        <dbReference type="Pfam" id="PF04909"/>
    </source>
</evidence>
<dbReference type="OrthoDB" id="9777673at2"/>
<reference evidence="4" key="1">
    <citation type="submission" date="2011-02" db="EMBL/GenBank/DDBJ databases">
        <title>The complete sequence of plasmid3 of Deinococcus proteolyticus DSM 20540.</title>
        <authorList>
            <consortium name="US DOE Joint Genome Institute (JGI-PGF)"/>
            <person name="Lucas S."/>
            <person name="Copeland A."/>
            <person name="Lapidus A."/>
            <person name="Bruce D."/>
            <person name="Goodwin L."/>
            <person name="Pitluck S."/>
            <person name="Kyrpides N."/>
            <person name="Mavromatis K."/>
            <person name="Pagani I."/>
            <person name="Ivanova N."/>
            <person name="Ovchinnikova G."/>
            <person name="Zeytun A."/>
            <person name="Detter J.C."/>
            <person name="Han C."/>
            <person name="Land M."/>
            <person name="Hauser L."/>
            <person name="Markowitz V."/>
            <person name="Cheng J.-F."/>
            <person name="Hugenholtz P."/>
            <person name="Woyke T."/>
            <person name="Wu D."/>
            <person name="Pukall R."/>
            <person name="Steenblock K."/>
            <person name="Brambilla E."/>
            <person name="Klenk H.-P."/>
            <person name="Eisen J.A."/>
        </authorList>
    </citation>
    <scope>NUCLEOTIDE SEQUENCE [LARGE SCALE GENOMIC DNA]</scope>
    <source>
        <strain evidence="4">ATCC 35074 / DSM 20540 / JCM 6276 / NBRC 101906 / NCIMB 13154 / VKM Ac-1939 / CCM 2703 / MRP</strain>
        <plasmid evidence="4">Plasmid pDEIPR03</plasmid>
    </source>
</reference>
<dbReference type="GO" id="GO:0019748">
    <property type="term" value="P:secondary metabolic process"/>
    <property type="evidence" value="ECO:0007669"/>
    <property type="project" value="TreeGrafter"/>
</dbReference>
<dbReference type="GO" id="GO:0016787">
    <property type="term" value="F:hydrolase activity"/>
    <property type="evidence" value="ECO:0007669"/>
    <property type="project" value="UniProtKB-KW"/>
</dbReference>
<dbReference type="SUPFAM" id="SSF51556">
    <property type="entry name" value="Metallo-dependent hydrolases"/>
    <property type="match status" value="1"/>
</dbReference>
<dbReference type="GO" id="GO:0016831">
    <property type="term" value="F:carboxy-lyase activity"/>
    <property type="evidence" value="ECO:0007669"/>
    <property type="project" value="InterPro"/>
</dbReference>
<dbReference type="InterPro" id="IPR032466">
    <property type="entry name" value="Metal_Hydrolase"/>
</dbReference>
<dbReference type="HOGENOM" id="CLU_039329_1_2_0"/>
<dbReference type="EMBL" id="CP002539">
    <property type="protein sequence ID" value="ADY27653.1"/>
    <property type="molecule type" value="Genomic_DNA"/>
</dbReference>
<dbReference type="GO" id="GO:0005737">
    <property type="term" value="C:cytoplasm"/>
    <property type="evidence" value="ECO:0007669"/>
    <property type="project" value="TreeGrafter"/>
</dbReference>
<feature type="domain" description="Amidohydrolase-related" evidence="2">
    <location>
        <begin position="8"/>
        <end position="314"/>
    </location>
</feature>
<dbReference type="PANTHER" id="PTHR21240">
    <property type="entry name" value="2-AMINO-3-CARBOXYLMUCONATE-6-SEMIALDEHYDE DECARBOXYLASE"/>
    <property type="match status" value="1"/>
</dbReference>
<geneLocation type="plasmid" evidence="3 4">
    <name>pDEIPR03</name>
</geneLocation>
<dbReference type="RefSeq" id="WP_013623160.1">
    <property type="nucleotide sequence ID" value="NC_015170.1"/>
</dbReference>